<feature type="binding site" evidence="5">
    <location>
        <position position="27"/>
    </location>
    <ligand>
        <name>Fe cation</name>
        <dbReference type="ChEBI" id="CHEBI:24875"/>
        <label>1</label>
    </ligand>
</feature>
<evidence type="ECO:0000256" key="3">
    <source>
        <dbReference type="ARBA" id="ARBA00022723"/>
    </source>
</evidence>
<reference evidence="8" key="1">
    <citation type="submission" date="2025-08" db="UniProtKB">
        <authorList>
            <consortium name="Ensembl"/>
        </authorList>
    </citation>
    <scope>IDENTIFICATION</scope>
</reference>
<feature type="binding site" evidence="5">
    <location>
        <position position="130"/>
    </location>
    <ligand>
        <name>Fe cation</name>
        <dbReference type="ChEBI" id="CHEBI:24875"/>
        <label>1</label>
    </ligand>
</feature>
<evidence type="ECO:0000256" key="5">
    <source>
        <dbReference type="PIRSR" id="PIRSR601519-1"/>
    </source>
</evidence>
<comment type="similarity">
    <text evidence="1 6">Belongs to the ferritin family.</text>
</comment>
<evidence type="ECO:0000313" key="8">
    <source>
        <dbReference type="Ensembl" id="ENSSSCP00030009280.1"/>
    </source>
</evidence>
<dbReference type="CDD" id="cd01056">
    <property type="entry name" value="Euk_Ferritin"/>
    <property type="match status" value="1"/>
</dbReference>
<dbReference type="SUPFAM" id="SSF47240">
    <property type="entry name" value="Ferritin-like"/>
    <property type="match status" value="1"/>
</dbReference>
<dbReference type="InterPro" id="IPR012347">
    <property type="entry name" value="Ferritin-like"/>
</dbReference>
<dbReference type="Pfam" id="PF00210">
    <property type="entry name" value="Ferritin"/>
    <property type="match status" value="1"/>
</dbReference>
<comment type="function">
    <text evidence="6">Stores iron in a soluble, non-toxic, readily available form. Important for iron homeostasis. Iron is taken up in the ferrous form and deposited as ferric hydroxides after oxidation.</text>
</comment>
<evidence type="ECO:0000256" key="6">
    <source>
        <dbReference type="RuleBase" id="RU361145"/>
    </source>
</evidence>
<feature type="binding site" evidence="5">
    <location>
        <position position="107"/>
    </location>
    <ligand>
        <name>Fe cation</name>
        <dbReference type="ChEBI" id="CHEBI:24875"/>
        <label>1</label>
    </ligand>
</feature>
<protein>
    <recommendedName>
        <fullName evidence="6">Ferritin</fullName>
    </recommendedName>
</protein>
<evidence type="ECO:0000313" key="9">
    <source>
        <dbReference type="Proteomes" id="UP000694570"/>
    </source>
</evidence>
<keyword evidence="3 5" id="KW-0479">Metal-binding</keyword>
<keyword evidence="4 5" id="KW-0408">Iron</keyword>
<dbReference type="PANTHER" id="PTHR11431">
    <property type="entry name" value="FERRITIN"/>
    <property type="match status" value="1"/>
</dbReference>
<dbReference type="Gene3D" id="1.20.1260.10">
    <property type="match status" value="1"/>
</dbReference>
<dbReference type="GO" id="GO:0008199">
    <property type="term" value="F:ferric iron binding"/>
    <property type="evidence" value="ECO:0007669"/>
    <property type="project" value="InterPro"/>
</dbReference>
<dbReference type="GO" id="GO:0006879">
    <property type="term" value="P:intracellular iron ion homeostasis"/>
    <property type="evidence" value="ECO:0007669"/>
    <property type="project" value="UniProtKB-KW"/>
</dbReference>
<keyword evidence="2 6" id="KW-0409">Iron storage</keyword>
<dbReference type="FunFam" id="1.20.1260.10:FF:000002">
    <property type="entry name" value="Ferritin, mitochondrial"/>
    <property type="match status" value="1"/>
</dbReference>
<proteinExistence type="inferred from homology"/>
<name>A0A8D0VP80_PIG</name>
<sequence>QQHQIGATSATYTTHSNAALNSLATLELHASCVYQALAFNLDREDMALKPLAPCFLRRSQEHTRRAQELMSLQNRRGGRLCLYDVRKSDLEDWESGLQAMQCTLHPEKRINKSLDTYLCHFLKSHYLNQQVEFIKELGDHVTTVRRMGAPENNTAEYLFDRLTLGDSDKKD</sequence>
<dbReference type="InterPro" id="IPR009078">
    <property type="entry name" value="Ferritin-like_SF"/>
</dbReference>
<evidence type="ECO:0000256" key="2">
    <source>
        <dbReference type="ARBA" id="ARBA00022434"/>
    </source>
</evidence>
<dbReference type="Ensembl" id="ENSSSCT00030020775.1">
    <property type="protein sequence ID" value="ENSSSCP00030009280.1"/>
    <property type="gene ID" value="ENSSSCG00030015062.1"/>
</dbReference>
<dbReference type="PROSITE" id="PS50905">
    <property type="entry name" value="FERRITIN_LIKE"/>
    <property type="match status" value="1"/>
</dbReference>
<dbReference type="InterPro" id="IPR008331">
    <property type="entry name" value="Ferritin_DPS_dom"/>
</dbReference>
<dbReference type="InterPro" id="IPR001519">
    <property type="entry name" value="Ferritin"/>
</dbReference>
<dbReference type="PANTHER" id="PTHR11431:SF97">
    <property type="entry name" value="FERRITIN HEAVY POLYPEPTIDE-LIKE 17-RELATED"/>
    <property type="match status" value="1"/>
</dbReference>
<evidence type="ECO:0000256" key="4">
    <source>
        <dbReference type="ARBA" id="ARBA00023004"/>
    </source>
</evidence>
<organism evidence="8 9">
    <name type="scientific">Sus scrofa</name>
    <name type="common">Pig</name>
    <dbReference type="NCBI Taxonomy" id="9823"/>
    <lineage>
        <taxon>Eukaryota</taxon>
        <taxon>Metazoa</taxon>
        <taxon>Chordata</taxon>
        <taxon>Craniata</taxon>
        <taxon>Vertebrata</taxon>
        <taxon>Euteleostomi</taxon>
        <taxon>Mammalia</taxon>
        <taxon>Eutheria</taxon>
        <taxon>Laurasiatheria</taxon>
        <taxon>Artiodactyla</taxon>
        <taxon>Suina</taxon>
        <taxon>Suidae</taxon>
        <taxon>Sus</taxon>
    </lineage>
</organism>
<dbReference type="InterPro" id="IPR009040">
    <property type="entry name" value="Ferritin-like_diiron"/>
</dbReference>
<feature type="domain" description="Ferritin-like diiron" evidence="7">
    <location>
        <begin position="10"/>
        <end position="148"/>
    </location>
</feature>
<accession>A0A8D0VP80</accession>
<evidence type="ECO:0000256" key="1">
    <source>
        <dbReference type="ARBA" id="ARBA00007513"/>
    </source>
</evidence>
<dbReference type="GO" id="GO:0006826">
    <property type="term" value="P:iron ion transport"/>
    <property type="evidence" value="ECO:0007669"/>
    <property type="project" value="InterPro"/>
</dbReference>
<dbReference type="Proteomes" id="UP000694570">
    <property type="component" value="Unplaced"/>
</dbReference>
<dbReference type="AlphaFoldDB" id="A0A8D0VP80"/>
<evidence type="ECO:0000259" key="7">
    <source>
        <dbReference type="PROSITE" id="PS50905"/>
    </source>
</evidence>